<dbReference type="Proteomes" id="UP000475214">
    <property type="component" value="Unassembled WGS sequence"/>
</dbReference>
<organism evidence="2 3">
    <name type="scientific">Phytoactinopolyspora halotolerans</name>
    <dbReference type="NCBI Taxonomy" id="1981512"/>
    <lineage>
        <taxon>Bacteria</taxon>
        <taxon>Bacillati</taxon>
        <taxon>Actinomycetota</taxon>
        <taxon>Actinomycetes</taxon>
        <taxon>Jiangellales</taxon>
        <taxon>Jiangellaceae</taxon>
        <taxon>Phytoactinopolyspora</taxon>
    </lineage>
</organism>
<evidence type="ECO:0000259" key="1">
    <source>
        <dbReference type="Pfam" id="PF18735"/>
    </source>
</evidence>
<protein>
    <recommendedName>
        <fullName evidence="1">RiboL-PSP-HEPN domain-containing protein</fullName>
    </recommendedName>
</protein>
<dbReference type="Pfam" id="PF18735">
    <property type="entry name" value="HEPN_RiboL-PSP"/>
    <property type="match status" value="1"/>
</dbReference>
<comment type="caution">
    <text evidence="2">The sequence shown here is derived from an EMBL/GenBank/DDBJ whole genome shotgun (WGS) entry which is preliminary data.</text>
</comment>
<proteinExistence type="predicted"/>
<feature type="domain" description="RiboL-PSP-HEPN" evidence="1">
    <location>
        <begin position="2"/>
        <end position="170"/>
    </location>
</feature>
<sequence length="184" mass="21235">MVLLCSHYERYVYGINEEAIDFLNSCSLLSERIPESVRLLQVKLPIDELSRQQWDSRAPKLYEFALNHAAHWSPGAPVTNLDAAAILSWMKSPKPRDVKRYFLCFGEEDIFSRITRSENTRRDLFRHLQGLVDSRNGIAHGDSTVQPLPTDITEYCSTVLKFATRVDRVFSRLLARIARTSHPW</sequence>
<dbReference type="EMBL" id="JAAGOA010000008">
    <property type="protein sequence ID" value="NEE01193.1"/>
    <property type="molecule type" value="Genomic_DNA"/>
</dbReference>
<keyword evidence="3" id="KW-1185">Reference proteome</keyword>
<name>A0A6L9S853_9ACTN</name>
<accession>A0A6L9S853</accession>
<dbReference type="AlphaFoldDB" id="A0A6L9S853"/>
<evidence type="ECO:0000313" key="3">
    <source>
        <dbReference type="Proteomes" id="UP000475214"/>
    </source>
</evidence>
<reference evidence="2 3" key="1">
    <citation type="submission" date="2020-02" db="EMBL/GenBank/DDBJ databases">
        <authorList>
            <person name="Li X.-J."/>
            <person name="Han X.-M."/>
        </authorList>
    </citation>
    <scope>NUCLEOTIDE SEQUENCE [LARGE SCALE GENOMIC DNA]</scope>
    <source>
        <strain evidence="2 3">CCTCC AB 2017055</strain>
    </source>
</reference>
<evidence type="ECO:0000313" key="2">
    <source>
        <dbReference type="EMBL" id="NEE01193.1"/>
    </source>
</evidence>
<gene>
    <name evidence="2" type="ORF">G1H10_13550</name>
</gene>
<dbReference type="InterPro" id="IPR041519">
    <property type="entry name" value="HEPN_RiboL-PSP"/>
</dbReference>